<dbReference type="RefSeq" id="WP_133443830.1">
    <property type="nucleotide sequence ID" value="NZ_SCWB01000009.1"/>
</dbReference>
<dbReference type="GO" id="GO:0006260">
    <property type="term" value="P:DNA replication"/>
    <property type="evidence" value="ECO:0007669"/>
    <property type="project" value="TreeGrafter"/>
</dbReference>
<evidence type="ECO:0000259" key="1">
    <source>
        <dbReference type="Pfam" id="PF01695"/>
    </source>
</evidence>
<name>A0A4V3BEZ9_9STAP</name>
<evidence type="ECO:0000313" key="3">
    <source>
        <dbReference type="EMBL" id="TDM10627.1"/>
    </source>
</evidence>
<dbReference type="InterPro" id="IPR027417">
    <property type="entry name" value="P-loop_NTPase"/>
</dbReference>
<dbReference type="PANTHER" id="PTHR30050:SF8">
    <property type="entry name" value="PRIMOSOMAL PROTEIN DNAI"/>
    <property type="match status" value="1"/>
</dbReference>
<protein>
    <submittedName>
        <fullName evidence="3">Primosomal protein DnaI</fullName>
    </submittedName>
</protein>
<dbReference type="Proteomes" id="UP000294802">
    <property type="component" value="Unassembled WGS sequence"/>
</dbReference>
<accession>A0A4V3BEZ9</accession>
<dbReference type="OrthoDB" id="61127at2"/>
<dbReference type="NCBIfam" id="NF006505">
    <property type="entry name" value="PRK08939.1"/>
    <property type="match status" value="1"/>
</dbReference>
<dbReference type="SUPFAM" id="SSF52540">
    <property type="entry name" value="P-loop containing nucleoside triphosphate hydrolases"/>
    <property type="match status" value="1"/>
</dbReference>
<dbReference type="PANTHER" id="PTHR30050">
    <property type="entry name" value="CHROMOSOMAL REPLICATION INITIATOR PROTEIN DNAA"/>
    <property type="match status" value="1"/>
</dbReference>
<dbReference type="GO" id="GO:0005524">
    <property type="term" value="F:ATP binding"/>
    <property type="evidence" value="ECO:0007669"/>
    <property type="project" value="InterPro"/>
</dbReference>
<evidence type="ECO:0000313" key="4">
    <source>
        <dbReference type="Proteomes" id="UP000294802"/>
    </source>
</evidence>
<keyword evidence="4" id="KW-1185">Reference proteome</keyword>
<dbReference type="Gene3D" id="3.40.50.300">
    <property type="entry name" value="P-loop containing nucleotide triphosphate hydrolases"/>
    <property type="match status" value="1"/>
</dbReference>
<dbReference type="InterPro" id="IPR002611">
    <property type="entry name" value="IstB_ATP-bd"/>
</dbReference>
<dbReference type="CDD" id="cd00009">
    <property type="entry name" value="AAA"/>
    <property type="match status" value="1"/>
</dbReference>
<reference evidence="3 4" key="1">
    <citation type="submission" date="2019-01" db="EMBL/GenBank/DDBJ databases">
        <title>Draft genome sequences of the type strains of six Macrococcus species.</title>
        <authorList>
            <person name="Mazhar S."/>
            <person name="Altermann E."/>
            <person name="Hill C."/>
            <person name="Mcauliffe O."/>
        </authorList>
    </citation>
    <scope>NUCLEOTIDE SEQUENCE [LARGE SCALE GENOMIC DNA]</scope>
    <source>
        <strain evidence="3 4">CCM4815</strain>
    </source>
</reference>
<dbReference type="InterPro" id="IPR009928">
    <property type="entry name" value="DnaI_N"/>
</dbReference>
<sequence length="306" mass="35346">MKPFSAFLKENPGLQARIDQVKQETLNDDEIRAFLMEHPDVTDEMIDKDLSILQEYKDQSKMCGRCQSYGTCINFVKGHTPMLYVEDKRIKIAYSPCPNKKVYDEELKMKEYVTAMHVPYEILNAKIDAVDLETSERLNIVRQAIQICNDIAAGKPTKGMYIHGSFGTGKSFILGAIANQLKEKHVYTTIFYVPEFIRELKSGFNDNTFEQKLDRVKKSPVLMLDDIGAEDLTPWVRDEVLGPLLHHRMMNQLPTFFSSNFNLEELEHHFANTRNGVEKTKALRMMERLYALANVYQLSGKNYRRS</sequence>
<feature type="domain" description="Primosomal DnaI N-terminal" evidence="2">
    <location>
        <begin position="1"/>
        <end position="94"/>
    </location>
</feature>
<gene>
    <name evidence="3" type="primary">dnaI</name>
    <name evidence="3" type="ORF">ERX29_06170</name>
</gene>
<feature type="domain" description="IstB-like ATP-binding" evidence="1">
    <location>
        <begin position="161"/>
        <end position="305"/>
    </location>
</feature>
<organism evidence="3 4">
    <name type="scientific">Macrococcus lamae</name>
    <dbReference type="NCBI Taxonomy" id="198484"/>
    <lineage>
        <taxon>Bacteria</taxon>
        <taxon>Bacillati</taxon>
        <taxon>Bacillota</taxon>
        <taxon>Bacilli</taxon>
        <taxon>Bacillales</taxon>
        <taxon>Staphylococcaceae</taxon>
        <taxon>Macrococcus</taxon>
    </lineage>
</organism>
<proteinExistence type="predicted"/>
<comment type="caution">
    <text evidence="3">The sequence shown here is derived from an EMBL/GenBank/DDBJ whole genome shotgun (WGS) entry which is preliminary data.</text>
</comment>
<evidence type="ECO:0000259" key="2">
    <source>
        <dbReference type="Pfam" id="PF07319"/>
    </source>
</evidence>
<dbReference type="Pfam" id="PF07319">
    <property type="entry name" value="DnaI_N"/>
    <property type="match status" value="1"/>
</dbReference>
<dbReference type="EMBL" id="SCWB01000009">
    <property type="protein sequence ID" value="TDM10627.1"/>
    <property type="molecule type" value="Genomic_DNA"/>
</dbReference>
<dbReference type="AlphaFoldDB" id="A0A4V3BEZ9"/>
<dbReference type="Pfam" id="PF01695">
    <property type="entry name" value="IstB_IS21"/>
    <property type="match status" value="1"/>
</dbReference>